<sequence length="227" mass="25100">MRSRRKIVSLMAIIVFSCLAMSLVDAVIRPDYAVKSAIKIILFLTLPIGYAIIAGGVPFRRLFAFERRGLLTSLLLGLGVFAFILGAYFGLGPLFDFTKVTGALEDNMGVNAGNFVFVALYISIVNSLLEEFFFRGFAFFTLKEQVGRRFAYVFSAGAFAVYHVAMMSSWFSIGLFLLLIAGLVVAGLLFNWLNERNGNIYASWMVHMFANFAINAIGLMLFGMIGV</sequence>
<dbReference type="EMBL" id="CP032412">
    <property type="protein sequence ID" value="AYB45975.1"/>
    <property type="molecule type" value="Genomic_DNA"/>
</dbReference>
<keyword evidence="3" id="KW-0645">Protease</keyword>
<feature type="domain" description="CAAX prenyl protease 2/Lysostaphin resistance protein A-like" evidence="2">
    <location>
        <begin position="114"/>
        <end position="212"/>
    </location>
</feature>
<organism evidence="3 4">
    <name type="scientific">Paenibacillus lautus</name>
    <name type="common">Bacillus lautus</name>
    <dbReference type="NCBI Taxonomy" id="1401"/>
    <lineage>
        <taxon>Bacteria</taxon>
        <taxon>Bacillati</taxon>
        <taxon>Bacillota</taxon>
        <taxon>Bacilli</taxon>
        <taxon>Bacillales</taxon>
        <taxon>Paenibacillaceae</taxon>
        <taxon>Paenibacillus</taxon>
    </lineage>
</organism>
<dbReference type="Proteomes" id="UP000266552">
    <property type="component" value="Chromosome"/>
</dbReference>
<evidence type="ECO:0000313" key="4">
    <source>
        <dbReference type="Proteomes" id="UP000266552"/>
    </source>
</evidence>
<dbReference type="GO" id="GO:0006508">
    <property type="term" value="P:proteolysis"/>
    <property type="evidence" value="ECO:0007669"/>
    <property type="project" value="UniProtKB-KW"/>
</dbReference>
<dbReference type="GO" id="GO:0004175">
    <property type="term" value="F:endopeptidase activity"/>
    <property type="evidence" value="ECO:0007669"/>
    <property type="project" value="UniProtKB-ARBA"/>
</dbReference>
<dbReference type="PROSITE" id="PS51257">
    <property type="entry name" value="PROKAR_LIPOPROTEIN"/>
    <property type="match status" value="1"/>
</dbReference>
<protein>
    <submittedName>
        <fullName evidence="3">CPBP family intramembrane metalloprotease</fullName>
    </submittedName>
</protein>
<feature type="transmembrane region" description="Helical" evidence="1">
    <location>
        <begin position="69"/>
        <end position="91"/>
    </location>
</feature>
<keyword evidence="3" id="KW-0482">Metalloprotease</keyword>
<evidence type="ECO:0000259" key="2">
    <source>
        <dbReference type="Pfam" id="PF02517"/>
    </source>
</evidence>
<feature type="transmembrane region" description="Helical" evidence="1">
    <location>
        <begin position="173"/>
        <end position="193"/>
    </location>
</feature>
<evidence type="ECO:0000313" key="3">
    <source>
        <dbReference type="EMBL" id="AYB45975.1"/>
    </source>
</evidence>
<dbReference type="KEGG" id="plw:D5F53_22965"/>
<dbReference type="AlphaFoldDB" id="A0A385TXI4"/>
<feature type="transmembrane region" description="Helical" evidence="1">
    <location>
        <begin position="36"/>
        <end position="57"/>
    </location>
</feature>
<keyword evidence="1" id="KW-0472">Membrane</keyword>
<dbReference type="GO" id="GO:0080120">
    <property type="term" value="P:CAAX-box protein maturation"/>
    <property type="evidence" value="ECO:0007669"/>
    <property type="project" value="UniProtKB-ARBA"/>
</dbReference>
<gene>
    <name evidence="3" type="ORF">D5F53_22965</name>
</gene>
<evidence type="ECO:0000256" key="1">
    <source>
        <dbReference type="SAM" id="Phobius"/>
    </source>
</evidence>
<keyword evidence="3" id="KW-0378">Hydrolase</keyword>
<keyword evidence="1" id="KW-0812">Transmembrane</keyword>
<dbReference type="InterPro" id="IPR003675">
    <property type="entry name" value="Rce1/LyrA-like_dom"/>
</dbReference>
<dbReference type="GO" id="GO:0008237">
    <property type="term" value="F:metallopeptidase activity"/>
    <property type="evidence" value="ECO:0007669"/>
    <property type="project" value="UniProtKB-KW"/>
</dbReference>
<dbReference type="RefSeq" id="WP_119849613.1">
    <property type="nucleotide sequence ID" value="NZ_CP032412.1"/>
</dbReference>
<feature type="transmembrane region" description="Helical" evidence="1">
    <location>
        <begin position="205"/>
        <end position="225"/>
    </location>
</feature>
<name>A0A385TXI4_PAELA</name>
<reference evidence="3 4" key="1">
    <citation type="submission" date="2018-09" db="EMBL/GenBank/DDBJ databases">
        <title>Genome Sequence of Paenibacillus lautus Strain E7593-69, Azo Dye-Degrading Bacteria, Isolated from Commercial Tattoo Inks.</title>
        <authorList>
            <person name="Nho S.W."/>
            <person name="Kim S.-J."/>
            <person name="Kweon O."/>
            <person name="Cerniglia C.E."/>
        </authorList>
    </citation>
    <scope>NUCLEOTIDE SEQUENCE [LARGE SCALE GENOMIC DNA]</scope>
    <source>
        <strain evidence="3 4">E7593-69</strain>
    </source>
</reference>
<keyword evidence="1" id="KW-1133">Transmembrane helix</keyword>
<feature type="transmembrane region" description="Helical" evidence="1">
    <location>
        <begin position="111"/>
        <end position="129"/>
    </location>
</feature>
<accession>A0A385TXI4</accession>
<dbReference type="Pfam" id="PF02517">
    <property type="entry name" value="Rce1-like"/>
    <property type="match status" value="1"/>
</dbReference>
<feature type="transmembrane region" description="Helical" evidence="1">
    <location>
        <begin position="150"/>
        <end position="167"/>
    </location>
</feature>
<proteinExistence type="predicted"/>
<keyword evidence="4" id="KW-1185">Reference proteome</keyword>